<proteinExistence type="predicted"/>
<sequence length="331" mass="38631">MQNTFSIISTFQIKHEYFTQREPGIFQLTIPLNSKKTLNNLNLLIKSFNNGFHLLGGDISLLKDDWNPIHFHFSIQDPLFFNYTDLEDFKPGKSLVYLSNKVVYQLEKLGEMRLSEEEFVGKRSLVTVKQGNIQFNDLSISDIYTLTDESGNVQDVSAGGQFQNVSYEEGLYTLSGKDLTQQFYFFPERIFRSPDLVFTIYPADLYEQYQQNGSIHFLTQFKSRMTKWRYILTDPIYKKFQKLSIIDIKKKTIPFEEKEINLNGMGSFRCFESIESIILQDYNSGYFQLVEKPDSDPNNEKIILKALPRASPEMIIQEGLHQKDLYSHIFI</sequence>
<dbReference type="RefSeq" id="WP_084122612.1">
    <property type="nucleotide sequence ID" value="NZ_LT838813.1"/>
</dbReference>
<evidence type="ECO:0000313" key="1">
    <source>
        <dbReference type="EMBL" id="SMD45672.1"/>
    </source>
</evidence>
<accession>A0A1W2HAB5</accession>
<dbReference type="Proteomes" id="UP000192333">
    <property type="component" value="Chromosome I"/>
</dbReference>
<gene>
    <name evidence="1" type="ORF">SAMN00777080_4332</name>
</gene>
<dbReference type="STRING" id="758820.SAMN00777080_4332"/>
<keyword evidence="2" id="KW-1185">Reference proteome</keyword>
<dbReference type="AlphaFoldDB" id="A0A1W2HAB5"/>
<name>A0A1W2HAB5_9BACT</name>
<organism evidence="1 2">
    <name type="scientific">Aquiflexum balticum DSM 16537</name>
    <dbReference type="NCBI Taxonomy" id="758820"/>
    <lineage>
        <taxon>Bacteria</taxon>
        <taxon>Pseudomonadati</taxon>
        <taxon>Bacteroidota</taxon>
        <taxon>Cytophagia</taxon>
        <taxon>Cytophagales</taxon>
        <taxon>Cyclobacteriaceae</taxon>
        <taxon>Aquiflexum</taxon>
    </lineage>
</organism>
<reference evidence="2" key="1">
    <citation type="submission" date="2017-04" db="EMBL/GenBank/DDBJ databases">
        <authorList>
            <person name="Varghese N."/>
            <person name="Submissions S."/>
        </authorList>
    </citation>
    <scope>NUCLEOTIDE SEQUENCE [LARGE SCALE GENOMIC DNA]</scope>
    <source>
        <strain evidence="2">DSM 16537</strain>
    </source>
</reference>
<dbReference type="EMBL" id="LT838813">
    <property type="protein sequence ID" value="SMD45672.1"/>
    <property type="molecule type" value="Genomic_DNA"/>
</dbReference>
<evidence type="ECO:0000313" key="2">
    <source>
        <dbReference type="Proteomes" id="UP000192333"/>
    </source>
</evidence>
<dbReference type="OrthoDB" id="654620at2"/>
<protein>
    <submittedName>
        <fullName evidence="1">Uncharacterized protein</fullName>
    </submittedName>
</protein>